<feature type="compositionally biased region" description="Acidic residues" evidence="1">
    <location>
        <begin position="76"/>
        <end position="96"/>
    </location>
</feature>
<organism evidence="2 3">
    <name type="scientific">Paramuricea clavata</name>
    <name type="common">Red gorgonian</name>
    <name type="synonym">Violescent sea-whip</name>
    <dbReference type="NCBI Taxonomy" id="317549"/>
    <lineage>
        <taxon>Eukaryota</taxon>
        <taxon>Metazoa</taxon>
        <taxon>Cnidaria</taxon>
        <taxon>Anthozoa</taxon>
        <taxon>Octocorallia</taxon>
        <taxon>Malacalcyonacea</taxon>
        <taxon>Plexauridae</taxon>
        <taxon>Paramuricea</taxon>
    </lineage>
</organism>
<gene>
    <name evidence="2" type="ORF">PACLA_8A046226</name>
</gene>
<dbReference type="Proteomes" id="UP001152795">
    <property type="component" value="Unassembled WGS sequence"/>
</dbReference>
<sequence length="103" mass="12159">MSECNHNCSSATECERCLKQIFEGENCALAYNEDDDWFGDEDEEFEFVGNNDWFENAFVEGIQERDEMLYGYQQLNEDENDGEDENVDEENDEEETDKLKRVD</sequence>
<comment type="caution">
    <text evidence="2">The sequence shown here is derived from an EMBL/GenBank/DDBJ whole genome shotgun (WGS) entry which is preliminary data.</text>
</comment>
<evidence type="ECO:0000313" key="3">
    <source>
        <dbReference type="Proteomes" id="UP001152795"/>
    </source>
</evidence>
<feature type="region of interest" description="Disordered" evidence="1">
    <location>
        <begin position="72"/>
        <end position="103"/>
    </location>
</feature>
<dbReference type="AlphaFoldDB" id="A0A7D9IPV1"/>
<name>A0A7D9IPV1_PARCT</name>
<evidence type="ECO:0000313" key="2">
    <source>
        <dbReference type="EMBL" id="CAB4010864.1"/>
    </source>
</evidence>
<keyword evidence="3" id="KW-1185">Reference proteome</keyword>
<accession>A0A7D9IPV1</accession>
<evidence type="ECO:0000256" key="1">
    <source>
        <dbReference type="SAM" id="MobiDB-lite"/>
    </source>
</evidence>
<protein>
    <submittedName>
        <fullName evidence="2">Uncharacterized protein</fullName>
    </submittedName>
</protein>
<proteinExistence type="predicted"/>
<reference evidence="2" key="1">
    <citation type="submission" date="2020-04" db="EMBL/GenBank/DDBJ databases">
        <authorList>
            <person name="Alioto T."/>
            <person name="Alioto T."/>
            <person name="Gomez Garrido J."/>
        </authorList>
    </citation>
    <scope>NUCLEOTIDE SEQUENCE</scope>
    <source>
        <strain evidence="2">A484AB</strain>
    </source>
</reference>
<dbReference type="EMBL" id="CACRXK020006935">
    <property type="protein sequence ID" value="CAB4010864.1"/>
    <property type="molecule type" value="Genomic_DNA"/>
</dbReference>